<dbReference type="GO" id="GO:0046872">
    <property type="term" value="F:metal ion binding"/>
    <property type="evidence" value="ECO:0007669"/>
    <property type="project" value="UniProtKB-KW"/>
</dbReference>
<keyword evidence="7" id="KW-0479">Metal-binding</keyword>
<dbReference type="Pfam" id="PF02073">
    <property type="entry name" value="Peptidase_M29"/>
    <property type="match status" value="1"/>
</dbReference>
<dbReference type="STRING" id="1121925.SAMN02746011_01061"/>
<dbReference type="PANTHER" id="PTHR34448">
    <property type="entry name" value="AMINOPEPTIDASE"/>
    <property type="match status" value="1"/>
</dbReference>
<dbReference type="Gene3D" id="3.40.1830.10">
    <property type="entry name" value="Thermophilic metalloprotease (M29)"/>
    <property type="match status" value="1"/>
</dbReference>
<dbReference type="OrthoDB" id="9803993at2"/>
<comment type="cofactor">
    <cofactor evidence="2">
        <name>Mg(2+)</name>
        <dbReference type="ChEBI" id="CHEBI:18420"/>
    </cofactor>
</comment>
<dbReference type="SUPFAM" id="SSF144052">
    <property type="entry name" value="Thermophilic metalloprotease-like"/>
    <property type="match status" value="1"/>
</dbReference>
<keyword evidence="5 10" id="KW-0031">Aminopeptidase</keyword>
<evidence type="ECO:0000256" key="9">
    <source>
        <dbReference type="ARBA" id="ARBA00023049"/>
    </source>
</evidence>
<evidence type="ECO:0000256" key="5">
    <source>
        <dbReference type="ARBA" id="ARBA00022438"/>
    </source>
</evidence>
<proteinExistence type="inferred from homology"/>
<dbReference type="EMBL" id="FUWO01000007">
    <property type="protein sequence ID" value="SJZ52838.1"/>
    <property type="molecule type" value="Genomic_DNA"/>
</dbReference>
<reference evidence="11" key="1">
    <citation type="submission" date="2017-02" db="EMBL/GenBank/DDBJ databases">
        <authorList>
            <person name="Varghese N."/>
            <person name="Submissions S."/>
        </authorList>
    </citation>
    <scope>NUCLEOTIDE SEQUENCE [LARGE SCALE GENOMIC DNA]</scope>
    <source>
        <strain evidence="11">DSM 15739</strain>
    </source>
</reference>
<evidence type="ECO:0000256" key="2">
    <source>
        <dbReference type="ARBA" id="ARBA00001946"/>
    </source>
</evidence>
<organism evidence="10 11">
    <name type="scientific">Globicatella sulfidifaciens DSM 15739</name>
    <dbReference type="NCBI Taxonomy" id="1121925"/>
    <lineage>
        <taxon>Bacteria</taxon>
        <taxon>Bacillati</taxon>
        <taxon>Bacillota</taxon>
        <taxon>Bacilli</taxon>
        <taxon>Lactobacillales</taxon>
        <taxon>Aerococcaceae</taxon>
        <taxon>Globicatella</taxon>
    </lineage>
</organism>
<comment type="similarity">
    <text evidence="4">Belongs to the peptidase M29 family.</text>
</comment>
<dbReference type="GO" id="GO:0004177">
    <property type="term" value="F:aminopeptidase activity"/>
    <property type="evidence" value="ECO:0007669"/>
    <property type="project" value="UniProtKB-KW"/>
</dbReference>
<comment type="cofactor">
    <cofactor evidence="1">
        <name>Co(2+)</name>
        <dbReference type="ChEBI" id="CHEBI:48828"/>
    </cofactor>
</comment>
<evidence type="ECO:0000256" key="4">
    <source>
        <dbReference type="ARBA" id="ARBA00008236"/>
    </source>
</evidence>
<dbReference type="GO" id="GO:0006508">
    <property type="term" value="P:proteolysis"/>
    <property type="evidence" value="ECO:0007669"/>
    <property type="project" value="UniProtKB-KW"/>
</dbReference>
<keyword evidence="11" id="KW-1185">Reference proteome</keyword>
<keyword evidence="8" id="KW-0378">Hydrolase</keyword>
<evidence type="ECO:0000256" key="1">
    <source>
        <dbReference type="ARBA" id="ARBA00001941"/>
    </source>
</evidence>
<evidence type="ECO:0000256" key="8">
    <source>
        <dbReference type="ARBA" id="ARBA00022801"/>
    </source>
</evidence>
<dbReference type="InterPro" id="IPR035097">
    <property type="entry name" value="M29_N-terminal"/>
</dbReference>
<name>A0A1T4LE53_9LACT</name>
<dbReference type="InterPro" id="IPR000787">
    <property type="entry name" value="Peptidase_M29"/>
</dbReference>
<evidence type="ECO:0000256" key="6">
    <source>
        <dbReference type="ARBA" id="ARBA00022670"/>
    </source>
</evidence>
<evidence type="ECO:0000256" key="3">
    <source>
        <dbReference type="ARBA" id="ARBA00001947"/>
    </source>
</evidence>
<evidence type="ECO:0000313" key="10">
    <source>
        <dbReference type="EMBL" id="SJZ52838.1"/>
    </source>
</evidence>
<dbReference type="Proteomes" id="UP000189941">
    <property type="component" value="Unassembled WGS sequence"/>
</dbReference>
<gene>
    <name evidence="10" type="ORF">SAMN02746011_01061</name>
</gene>
<protein>
    <submittedName>
        <fullName evidence="10">Leucyl aminopeptidase (Aminopeptidase T)</fullName>
    </submittedName>
</protein>
<dbReference type="GO" id="GO:0008237">
    <property type="term" value="F:metallopeptidase activity"/>
    <property type="evidence" value="ECO:0007669"/>
    <property type="project" value="UniProtKB-KW"/>
</dbReference>
<dbReference type="PRINTS" id="PR00919">
    <property type="entry name" value="THERMOPTASE"/>
</dbReference>
<keyword evidence="9" id="KW-0482">Metalloprotease</keyword>
<accession>A0A1T4LE53</accession>
<keyword evidence="6" id="KW-0645">Protease</keyword>
<comment type="cofactor">
    <cofactor evidence="3">
        <name>Zn(2+)</name>
        <dbReference type="ChEBI" id="CHEBI:29105"/>
    </cofactor>
</comment>
<dbReference type="AlphaFoldDB" id="A0A1T4LE53"/>
<dbReference type="InterPro" id="IPR052170">
    <property type="entry name" value="M29_Exopeptidase"/>
</dbReference>
<dbReference type="RefSeq" id="WP_078755820.1">
    <property type="nucleotide sequence ID" value="NZ_FUWO01000007.1"/>
</dbReference>
<sequence>MVLENFDVLLDKYANLLMTKGLNVSTNDYVLINAEIEQAPLVRLMTQHAYQLGAKHVKVNWTDTAISILGYQHQSVETLTDIPEYRVAESKYDIETRAKRIALRSANPNALKDIAPEKLAAASKAASLAFSEQRIASQANVMSWLVCAAAGQEWAALVFPELESSEAQVDALWDQIFKTTRVYEEDPVAAWETHEATLNEKADFLNEKQFDSLHYTAPGVDFTVGLPLNHVWESAGSTNQQGEIFIANMPTEEVFTAPDFRRAEGIIKSSKPLSYNGVVIRDMTFKFKDGEIIEVSAAEGEATLKTLIENNEGARSLGEVALVPHSSPISQSNITFFNTLFDENASNHLAIGQAYATSVQNGTKMSQEELKANGLNRSTVHVDFMVGNAEMNIDGITKDGETFAIFRNGEWAF</sequence>
<dbReference type="PANTHER" id="PTHR34448:SF3">
    <property type="entry name" value="AMINOPEPTIDASE AMPS"/>
    <property type="match status" value="1"/>
</dbReference>
<evidence type="ECO:0000256" key="7">
    <source>
        <dbReference type="ARBA" id="ARBA00022723"/>
    </source>
</evidence>
<evidence type="ECO:0000313" key="11">
    <source>
        <dbReference type="Proteomes" id="UP000189941"/>
    </source>
</evidence>